<dbReference type="Proteomes" id="UP000736787">
    <property type="component" value="Unassembled WGS sequence"/>
</dbReference>
<dbReference type="EMBL" id="RCMK01001428">
    <property type="protein sequence ID" value="KAG2894487.1"/>
    <property type="molecule type" value="Genomic_DNA"/>
</dbReference>
<evidence type="ECO:0000313" key="4">
    <source>
        <dbReference type="EMBL" id="KAG3215332.1"/>
    </source>
</evidence>
<evidence type="ECO:0000313" key="1">
    <source>
        <dbReference type="EMBL" id="KAG2829796.1"/>
    </source>
</evidence>
<reference evidence="1" key="1">
    <citation type="submission" date="2018-10" db="EMBL/GenBank/DDBJ databases">
        <title>Effector identification in a new, highly contiguous assembly of the strawberry crown rot pathogen Phytophthora cactorum.</title>
        <authorList>
            <person name="Armitage A.D."/>
            <person name="Nellist C.F."/>
            <person name="Bates H."/>
            <person name="Vickerstaff R.J."/>
            <person name="Harrison R.J."/>
        </authorList>
    </citation>
    <scope>NUCLEOTIDE SEQUENCE</scope>
    <source>
        <strain evidence="1">15-7</strain>
        <strain evidence="2">4040</strain>
        <strain evidence="3">P415</strain>
        <strain evidence="4">P421</strain>
    </source>
</reference>
<comment type="caution">
    <text evidence="1">The sequence shown here is derived from an EMBL/GenBank/DDBJ whole genome shotgun (WGS) entry which is preliminary data.</text>
</comment>
<dbReference type="EMBL" id="RCML01001379">
    <property type="protein sequence ID" value="KAG2963056.1"/>
    <property type="molecule type" value="Genomic_DNA"/>
</dbReference>
<proteinExistence type="predicted"/>
<dbReference type="Proteomes" id="UP000735874">
    <property type="component" value="Unassembled WGS sequence"/>
</dbReference>
<dbReference type="EMBL" id="RCMG01001342">
    <property type="protein sequence ID" value="KAG2829796.1"/>
    <property type="molecule type" value="Genomic_DNA"/>
</dbReference>
<gene>
    <name evidence="1" type="ORF">PC113_g21227</name>
    <name evidence="2" type="ORF">PC117_g23478</name>
    <name evidence="3" type="ORF">PC118_g21090</name>
    <name evidence="4" type="ORF">PC129_g13788</name>
</gene>
<evidence type="ECO:0000313" key="3">
    <source>
        <dbReference type="EMBL" id="KAG2963056.1"/>
    </source>
</evidence>
<organism evidence="1 5">
    <name type="scientific">Phytophthora cactorum</name>
    <dbReference type="NCBI Taxonomy" id="29920"/>
    <lineage>
        <taxon>Eukaryota</taxon>
        <taxon>Sar</taxon>
        <taxon>Stramenopiles</taxon>
        <taxon>Oomycota</taxon>
        <taxon>Peronosporomycetes</taxon>
        <taxon>Peronosporales</taxon>
        <taxon>Peronosporaceae</taxon>
        <taxon>Phytophthora</taxon>
    </lineage>
</organism>
<dbReference type="EMBL" id="RCMV01000565">
    <property type="protein sequence ID" value="KAG3215332.1"/>
    <property type="molecule type" value="Genomic_DNA"/>
</dbReference>
<dbReference type="Proteomes" id="UP000697107">
    <property type="component" value="Unassembled WGS sequence"/>
</dbReference>
<dbReference type="Proteomes" id="UP000760860">
    <property type="component" value="Unassembled WGS sequence"/>
</dbReference>
<name>A0A8T0Y4T7_9STRA</name>
<protein>
    <submittedName>
        <fullName evidence="1">Uncharacterized protein</fullName>
    </submittedName>
</protein>
<accession>A0A8T0Y4T7</accession>
<evidence type="ECO:0000313" key="5">
    <source>
        <dbReference type="Proteomes" id="UP000735874"/>
    </source>
</evidence>
<dbReference type="AlphaFoldDB" id="A0A8T0Y4T7"/>
<sequence>MACTGSTPSSSRCVTGACDSALRDVDDPQLDGPHRHPPIASVSSTARLPVSLLGAVPSSLPPVRVPQRPTPSWLQPALRLGSLLTLVTMPLPGYLSFRQLHRGAILVSMSFTRVSCRFTVVSRHCITFINVAAASGVPDSPTLLPTSPFDAVVIVGCTDTVVPVLVVGPAPVTEARVVTSVEYSMLPQELGPQRPPVILLSLQELGPQNSPRLSQSSKAVPKVLPHYRTRYWYHR</sequence>
<evidence type="ECO:0000313" key="2">
    <source>
        <dbReference type="EMBL" id="KAG2894487.1"/>
    </source>
</evidence>